<feature type="region of interest" description="Disordered" evidence="2">
    <location>
        <begin position="123"/>
        <end position="146"/>
    </location>
</feature>
<proteinExistence type="predicted"/>
<dbReference type="STRING" id="36166.T1GCV5"/>
<evidence type="ECO:0000313" key="4">
    <source>
        <dbReference type="EnsemblMetazoa" id="MESCA001128-PA"/>
    </source>
</evidence>
<keyword evidence="1" id="KW-0479">Metal-binding</keyword>
<evidence type="ECO:0000256" key="2">
    <source>
        <dbReference type="SAM" id="MobiDB-lite"/>
    </source>
</evidence>
<evidence type="ECO:0000259" key="3">
    <source>
        <dbReference type="PROSITE" id="PS50157"/>
    </source>
</evidence>
<keyword evidence="1" id="KW-0863">Zinc-finger</keyword>
<dbReference type="HOGENOM" id="CLU_982037_0_0_1"/>
<dbReference type="Pfam" id="PF00096">
    <property type="entry name" value="zf-C2H2"/>
    <property type="match status" value="1"/>
</dbReference>
<accession>T1GCV5</accession>
<reference evidence="5" key="1">
    <citation type="submission" date="2013-02" db="EMBL/GenBank/DDBJ databases">
        <authorList>
            <person name="Hughes D."/>
        </authorList>
    </citation>
    <scope>NUCLEOTIDE SEQUENCE</scope>
    <source>
        <strain>Durham</strain>
        <strain evidence="5">NC isolate 2 -- Noor lab</strain>
    </source>
</reference>
<dbReference type="EMBL" id="CAQQ02145051">
    <property type="status" value="NOT_ANNOTATED_CDS"/>
    <property type="molecule type" value="Genomic_DNA"/>
</dbReference>
<feature type="domain" description="C2H2-type" evidence="3">
    <location>
        <begin position="232"/>
        <end position="255"/>
    </location>
</feature>
<dbReference type="InterPro" id="IPR036236">
    <property type="entry name" value="Znf_C2H2_sf"/>
</dbReference>
<sequence>MTEFMNITELCRICMNAGVYLLSDQQLDMDGEEINSIDMLKEFSYNEFVEFDTKLRRGEENLLEYLTQSPIPAPQEDEIVSNDEYPDIETIPSVNSEETTDMIIQEQEDLKPINYEVILEVNPPPQKKRKTSTQSEAQSHKNTTKRFHSTAVDITDGETSYMVSAFLPSATVVKAPKACEPPKKSGAPDTSLSKTKVDEVRTIDYSVVRLSGAHDLDFEKHIPAETDTNTVYKCQYCPKAFANSYFLISHVKQVHVCQHCMATFPNRDELNDHTRSAHKSFECA</sequence>
<evidence type="ECO:0000313" key="5">
    <source>
        <dbReference type="Proteomes" id="UP000015102"/>
    </source>
</evidence>
<dbReference type="Gene3D" id="3.30.160.60">
    <property type="entry name" value="Classic Zinc Finger"/>
    <property type="match status" value="1"/>
</dbReference>
<name>T1GCV5_MEGSC</name>
<organism evidence="4 5">
    <name type="scientific">Megaselia scalaris</name>
    <name type="common">Humpbacked fly</name>
    <name type="synonym">Phora scalaris</name>
    <dbReference type="NCBI Taxonomy" id="36166"/>
    <lineage>
        <taxon>Eukaryota</taxon>
        <taxon>Metazoa</taxon>
        <taxon>Ecdysozoa</taxon>
        <taxon>Arthropoda</taxon>
        <taxon>Hexapoda</taxon>
        <taxon>Insecta</taxon>
        <taxon>Pterygota</taxon>
        <taxon>Neoptera</taxon>
        <taxon>Endopterygota</taxon>
        <taxon>Diptera</taxon>
        <taxon>Brachycera</taxon>
        <taxon>Muscomorpha</taxon>
        <taxon>Platypezoidea</taxon>
        <taxon>Phoridae</taxon>
        <taxon>Megaseliini</taxon>
        <taxon>Megaselia</taxon>
    </lineage>
</organism>
<dbReference type="InterPro" id="IPR013087">
    <property type="entry name" value="Znf_C2H2_type"/>
</dbReference>
<dbReference type="PROSITE" id="PS50157">
    <property type="entry name" value="ZINC_FINGER_C2H2_2"/>
    <property type="match status" value="2"/>
</dbReference>
<keyword evidence="5" id="KW-1185">Reference proteome</keyword>
<dbReference type="SUPFAM" id="SSF57667">
    <property type="entry name" value="beta-beta-alpha zinc fingers"/>
    <property type="match status" value="1"/>
</dbReference>
<feature type="domain" description="C2H2-type" evidence="3">
    <location>
        <begin position="255"/>
        <end position="278"/>
    </location>
</feature>
<protein>
    <recommendedName>
        <fullName evidence="3">C2H2-type domain-containing protein</fullName>
    </recommendedName>
</protein>
<feature type="compositionally biased region" description="Polar residues" evidence="2">
    <location>
        <begin position="132"/>
        <end position="141"/>
    </location>
</feature>
<dbReference type="GO" id="GO:0008270">
    <property type="term" value="F:zinc ion binding"/>
    <property type="evidence" value="ECO:0007669"/>
    <property type="project" value="UniProtKB-KW"/>
</dbReference>
<keyword evidence="1" id="KW-0862">Zinc</keyword>
<dbReference type="EnsemblMetazoa" id="MESCA001128-RA">
    <property type="protein sequence ID" value="MESCA001128-PA"/>
    <property type="gene ID" value="MESCA001128"/>
</dbReference>
<dbReference type="Proteomes" id="UP000015102">
    <property type="component" value="Unassembled WGS sequence"/>
</dbReference>
<dbReference type="SMART" id="SM00355">
    <property type="entry name" value="ZnF_C2H2"/>
    <property type="match status" value="2"/>
</dbReference>
<dbReference type="PROSITE" id="PS00028">
    <property type="entry name" value="ZINC_FINGER_C2H2_1"/>
    <property type="match status" value="2"/>
</dbReference>
<evidence type="ECO:0000256" key="1">
    <source>
        <dbReference type="PROSITE-ProRule" id="PRU00042"/>
    </source>
</evidence>
<dbReference type="AlphaFoldDB" id="T1GCV5"/>
<reference evidence="4" key="2">
    <citation type="submission" date="2015-06" db="UniProtKB">
        <authorList>
            <consortium name="EnsemblMetazoa"/>
        </authorList>
    </citation>
    <scope>IDENTIFICATION</scope>
</reference>